<dbReference type="EMBL" id="JACEIK010003197">
    <property type="protein sequence ID" value="MCD9640765.1"/>
    <property type="molecule type" value="Genomic_DNA"/>
</dbReference>
<evidence type="ECO:0000256" key="1">
    <source>
        <dbReference type="SAM" id="Phobius"/>
    </source>
</evidence>
<reference evidence="2 3" key="1">
    <citation type="journal article" date="2021" name="BMC Genomics">
        <title>Datura genome reveals duplications of psychoactive alkaloid biosynthetic genes and high mutation rate following tissue culture.</title>
        <authorList>
            <person name="Rajewski A."/>
            <person name="Carter-House D."/>
            <person name="Stajich J."/>
            <person name="Litt A."/>
        </authorList>
    </citation>
    <scope>NUCLEOTIDE SEQUENCE [LARGE SCALE GENOMIC DNA]</scope>
    <source>
        <strain evidence="2">AR-01</strain>
    </source>
</reference>
<protein>
    <submittedName>
        <fullName evidence="2">Uncharacterized protein</fullName>
    </submittedName>
</protein>
<organism evidence="2 3">
    <name type="scientific">Datura stramonium</name>
    <name type="common">Jimsonweed</name>
    <name type="synonym">Common thornapple</name>
    <dbReference type="NCBI Taxonomy" id="4076"/>
    <lineage>
        <taxon>Eukaryota</taxon>
        <taxon>Viridiplantae</taxon>
        <taxon>Streptophyta</taxon>
        <taxon>Embryophyta</taxon>
        <taxon>Tracheophyta</taxon>
        <taxon>Spermatophyta</taxon>
        <taxon>Magnoliopsida</taxon>
        <taxon>eudicotyledons</taxon>
        <taxon>Gunneridae</taxon>
        <taxon>Pentapetalae</taxon>
        <taxon>asterids</taxon>
        <taxon>lamiids</taxon>
        <taxon>Solanales</taxon>
        <taxon>Solanaceae</taxon>
        <taxon>Solanoideae</taxon>
        <taxon>Datureae</taxon>
        <taxon>Datura</taxon>
    </lineage>
</organism>
<sequence length="68" mass="8061">MDEKMQNHHTVAVKENEQFNSKRKHRFVPSQSLLPKLFASWIICCTFFSIAVYFSLMDAIEGEKKRRL</sequence>
<feature type="transmembrane region" description="Helical" evidence="1">
    <location>
        <begin position="38"/>
        <end position="60"/>
    </location>
</feature>
<keyword evidence="1" id="KW-0472">Membrane</keyword>
<evidence type="ECO:0000313" key="3">
    <source>
        <dbReference type="Proteomes" id="UP000823775"/>
    </source>
</evidence>
<evidence type="ECO:0000313" key="2">
    <source>
        <dbReference type="EMBL" id="MCD9640765.1"/>
    </source>
</evidence>
<proteinExistence type="predicted"/>
<keyword evidence="3" id="KW-1185">Reference proteome</keyword>
<keyword evidence="1" id="KW-0812">Transmembrane</keyword>
<gene>
    <name evidence="2" type="ORF">HAX54_026294</name>
</gene>
<keyword evidence="1" id="KW-1133">Transmembrane helix</keyword>
<accession>A0ABS8V2Z5</accession>
<feature type="non-terminal residue" evidence="2">
    <location>
        <position position="68"/>
    </location>
</feature>
<comment type="caution">
    <text evidence="2">The sequence shown here is derived from an EMBL/GenBank/DDBJ whole genome shotgun (WGS) entry which is preliminary data.</text>
</comment>
<dbReference type="Proteomes" id="UP000823775">
    <property type="component" value="Unassembled WGS sequence"/>
</dbReference>
<name>A0ABS8V2Z5_DATST</name>